<evidence type="ECO:0000313" key="3">
    <source>
        <dbReference type="Proteomes" id="UP000780690"/>
    </source>
</evidence>
<dbReference type="Proteomes" id="UP000780690">
    <property type="component" value="Unassembled WGS sequence"/>
</dbReference>
<evidence type="ECO:0000313" key="2">
    <source>
        <dbReference type="EMBL" id="NIF02650.1"/>
    </source>
</evidence>
<dbReference type="RefSeq" id="WP_167141892.1">
    <property type="nucleotide sequence ID" value="NZ_VWXD01000009.1"/>
</dbReference>
<evidence type="ECO:0000259" key="1">
    <source>
        <dbReference type="Pfam" id="PF07693"/>
    </source>
</evidence>
<dbReference type="InterPro" id="IPR027417">
    <property type="entry name" value="P-loop_NTPase"/>
</dbReference>
<gene>
    <name evidence="2" type="ORF">F3J38_21810</name>
</gene>
<dbReference type="Pfam" id="PF07693">
    <property type="entry name" value="KAP_NTPase"/>
    <property type="match status" value="1"/>
</dbReference>
<proteinExistence type="predicted"/>
<comment type="caution">
    <text evidence="2">The sequence shown here is derived from an EMBL/GenBank/DDBJ whole genome shotgun (WGS) entry which is preliminary data.</text>
</comment>
<dbReference type="Gene3D" id="3.40.50.300">
    <property type="entry name" value="P-loop containing nucleotide triphosphate hydrolases"/>
    <property type="match status" value="1"/>
</dbReference>
<protein>
    <submittedName>
        <fullName evidence="2">NTPase</fullName>
    </submittedName>
</protein>
<reference evidence="2 3" key="1">
    <citation type="journal article" date="2019" name="bioRxiv">
        <title>Bacteria contribute to plant secondary compound degradation in a generalist herbivore system.</title>
        <authorList>
            <person name="Francoeur C.B."/>
            <person name="Khadempour L."/>
            <person name="Moreira-Soto R.D."/>
            <person name="Gotting K."/>
            <person name="Book A.J."/>
            <person name="Pinto-Tomas A.A."/>
            <person name="Keefover-Ring K."/>
            <person name="Currie C.R."/>
        </authorList>
    </citation>
    <scope>NUCLEOTIDE SEQUENCE [LARGE SCALE GENOMIC DNA]</scope>
    <source>
        <strain evidence="2 3">Acro-805</strain>
    </source>
</reference>
<dbReference type="InterPro" id="IPR011646">
    <property type="entry name" value="KAP_P-loop"/>
</dbReference>
<sequence length="745" mass="84567">MREQNSAIQAAAGNDLPVTTPEEDRYGYVALAESLSRSIIALDDNVSSVIGIEGPWGSGKTSLLNLLRHRMEQDRPEGTYVLQVSPWLSPDGGCKVENLLIPVADILNKVEQGNSSWPCRLWHRLRGSKASALATDVVRYAQQASGRLAPLAELAGNFIPGAGIVASSMKTLSATDLSASGRTADALRDDIEKKIASLDLNFIVVLDDLDRLEPAQAVEVLRLVRSVADFSRFRYVMCYDPEVLGHAVKRGLGVADGQHYLQKIVQLPFPLPRHESFDLRREFFNEAVKIYMNVSGREPDKTLLTDLKNVANTFGATLSTPREVRLALSALAFRYPPLREFCWFPDLCLLQLLRVTLPEMYYWIEHYLTEQAVVDSGEGQVSDREKAAMSNALTGILESLPAVSPLSVVTLRRWLPGIEGIRNDNPVLFSKTVHVEEQERSSGRRLSSRDWWRYYFAFSPPKNILLPDFFDELFRLAGSDPKPLLLAEKLLNLVTLNGFSSRTKFEQVIDQLTPQRLSVITAAQCRGLLWFFFEYADDLVSRYRGHGNWFAMYDIELDTLVDRLLTRLLSEERPSTLDYLSERLRNDKAVYWTAIYLRHLVWQNGMAGTRPEPEENRVFADNELTQLCTIFCQRLDDRELSDWFIHFEDLPGFIFAWKDIGTTALVSTWVASKIRDDESFLKLLLQLRYRGLSSATGYYRALRLSDIAEFLEGEETVTQRLDDIERSGNFPELVNQVRDAISFNR</sequence>
<feature type="domain" description="KAP NTPase" evidence="1">
    <location>
        <begin position="31"/>
        <end position="334"/>
    </location>
</feature>
<dbReference type="InterPro" id="IPR052754">
    <property type="entry name" value="NTPase_KAP_P-loop"/>
</dbReference>
<dbReference type="SUPFAM" id="SSF52540">
    <property type="entry name" value="P-loop containing nucleoside triphosphate hydrolases"/>
    <property type="match status" value="1"/>
</dbReference>
<accession>A0ABX0R3N1</accession>
<dbReference type="PANTHER" id="PTHR22674">
    <property type="entry name" value="NTPASE, KAP FAMILY P-LOOP DOMAIN-CONTAINING 1"/>
    <property type="match status" value="1"/>
</dbReference>
<organism evidence="2 3">
    <name type="scientific">Candidatus Pantoea formicae</name>
    <dbReference type="NCBI Taxonomy" id="2608355"/>
    <lineage>
        <taxon>Bacteria</taxon>
        <taxon>Pseudomonadati</taxon>
        <taxon>Pseudomonadota</taxon>
        <taxon>Gammaproteobacteria</taxon>
        <taxon>Enterobacterales</taxon>
        <taxon>Erwiniaceae</taxon>
        <taxon>Pantoea</taxon>
    </lineage>
</organism>
<keyword evidence="3" id="KW-1185">Reference proteome</keyword>
<dbReference type="EMBL" id="VWXD01000009">
    <property type="protein sequence ID" value="NIF02650.1"/>
    <property type="molecule type" value="Genomic_DNA"/>
</dbReference>
<dbReference type="PANTHER" id="PTHR22674:SF6">
    <property type="entry name" value="NTPASE KAP FAMILY P-LOOP DOMAIN-CONTAINING PROTEIN 1"/>
    <property type="match status" value="1"/>
</dbReference>
<name>A0ABX0R3N1_9GAMM</name>